<sequence>MQTPLDAFARLLADLVTEGAVPASRVTSKSRERLTPLFSADVLVEVRAGAGRRVELRDADTLSRFAKKHYPAGLFGGPGADAGLDKRTLALARYRDTKALGGLDFELVEYRLTGSSPLVLGGVVTGRPESPGGLGAFVLYERRGADRDVQFAGVVATVENPTVFIRYDWAAAGVDMAIATYGRMSRRLIDWLASESMQDAQVIHYGDYDPVGLNEYCRLDSALGRRATLFIPDQIERLFPMYSDRELLSRSASMLPSLQQSEHLGVQRVLRLMAECGGALEHEALLIAQRPRE</sequence>
<dbReference type="Proteomes" id="UP001234916">
    <property type="component" value="Chromosome"/>
</dbReference>
<evidence type="ECO:0000313" key="1">
    <source>
        <dbReference type="EMBL" id="WIM05902.1"/>
    </source>
</evidence>
<accession>A0AA49FL15</accession>
<proteinExistence type="predicted"/>
<gene>
    <name evidence="1" type="ORF">OHM77_01010</name>
</gene>
<evidence type="ECO:0008006" key="2">
    <source>
        <dbReference type="Google" id="ProtNLM"/>
    </source>
</evidence>
<dbReference type="AlphaFoldDB" id="A0AA49FL15"/>
<protein>
    <recommendedName>
        <fullName evidence="2">Wadjet protein JetD C-terminal domain-containing protein</fullName>
    </recommendedName>
</protein>
<dbReference type="EMBL" id="CP107246">
    <property type="protein sequence ID" value="WIM05902.1"/>
    <property type="molecule type" value="Genomic_DNA"/>
</dbReference>
<reference evidence="1" key="1">
    <citation type="journal article" date="2023" name="Nat. Microbiol.">
        <title>Enrichment and characterization of a nitric oxide-reducing microbial community in a continuous bioreactor.</title>
        <authorList>
            <person name="Garrido-Amador P."/>
            <person name="Stortenbeker N."/>
            <person name="Wessels H.J.C.T."/>
            <person name="Speth D.R."/>
            <person name="Garcia-Heredia I."/>
            <person name="Kartal B."/>
        </authorList>
    </citation>
    <scope>NUCLEOTIDE SEQUENCE</scope>
    <source>
        <strain evidence="1">MAG1</strain>
    </source>
</reference>
<organism evidence="1">
    <name type="scientific">Candidatus Nitricoxidivorans perseverans</name>
    <dbReference type="NCBI Taxonomy" id="2975601"/>
    <lineage>
        <taxon>Bacteria</taxon>
        <taxon>Pseudomonadati</taxon>
        <taxon>Pseudomonadota</taxon>
        <taxon>Betaproteobacteria</taxon>
        <taxon>Nitrosomonadales</taxon>
        <taxon>Sterolibacteriaceae</taxon>
        <taxon>Candidatus Nitricoxidivorans</taxon>
    </lineage>
</organism>
<dbReference type="KEGG" id="npv:OHM77_01010"/>
<name>A0AA49FL15_9PROT</name>